<dbReference type="AlphaFoldDB" id="A0A2V0P7V5"/>
<dbReference type="SUPFAM" id="SSF51735">
    <property type="entry name" value="NAD(P)-binding Rossmann-fold domains"/>
    <property type="match status" value="1"/>
</dbReference>
<comment type="function">
    <text evidence="3">Catalyzes the NAD(+)-dependent oxidation of L-threonine to 2-amino-3-ketobutyrate, mediating L-threonine catabolism.</text>
</comment>
<evidence type="ECO:0000256" key="3">
    <source>
        <dbReference type="ARBA" id="ARBA00059023"/>
    </source>
</evidence>
<evidence type="ECO:0000313" key="8">
    <source>
        <dbReference type="EMBL" id="GBF93175.1"/>
    </source>
</evidence>
<comment type="pathway">
    <text evidence="4">Amino-acid degradation; L-threonine degradation via oxydo-reductase pathway; glycine from L-threonine: step 1/2.</text>
</comment>
<evidence type="ECO:0000256" key="1">
    <source>
        <dbReference type="ARBA" id="ARBA00007637"/>
    </source>
</evidence>
<dbReference type="FunFam" id="3.40.50.720:FF:000077">
    <property type="entry name" value="L-threonine 3-dehydrogenase, mitochondrial"/>
    <property type="match status" value="1"/>
</dbReference>
<sequence length="351" mass="37721">MCTGRGAILGDPSPSTTKYLVTGACGQIGAELVPFLRAKVGKDNVIASDVKTSRSMLEGGPFAYLDVQDRDNMARLILENGVTHVVHLATLLSAVGERNPALALKVNIHGCQNVLELAAQHHLSVYAPSTIAVFGANTPRHATPDDTIMRPSTIYGITKVHQELLGQYYADRHGLDYRSIRYPGIISSKAAPGGGTTDYAVEIFHAALARGAYTCFLSGDAELPMMHMADCLDATYALMTAPREALTRTTYNVTALSFTPAQLAEAIARAVPGFAIDYRPDFRDDIARTWPASIDDSAARRDWGWRHRLGLDELVASMLNALRPQYEKAAAEKAAAAAAAKQQQQPVAAAA</sequence>
<keyword evidence="9" id="KW-1185">Reference proteome</keyword>
<gene>
    <name evidence="8" type="ORF">Rsub_05907</name>
</gene>
<dbReference type="OrthoDB" id="16464at2759"/>
<evidence type="ECO:0000256" key="6">
    <source>
        <dbReference type="ARBA" id="ARBA00069940"/>
    </source>
</evidence>
<dbReference type="GO" id="GO:0008743">
    <property type="term" value="F:L-threonine 3-dehydrogenase activity"/>
    <property type="evidence" value="ECO:0007669"/>
    <property type="project" value="UniProtKB-EC"/>
</dbReference>
<dbReference type="Gene3D" id="3.40.50.720">
    <property type="entry name" value="NAD(P)-binding Rossmann-like Domain"/>
    <property type="match status" value="1"/>
</dbReference>
<evidence type="ECO:0000259" key="7">
    <source>
        <dbReference type="Pfam" id="PF01370"/>
    </source>
</evidence>
<evidence type="ECO:0000256" key="2">
    <source>
        <dbReference type="ARBA" id="ARBA00050613"/>
    </source>
</evidence>
<dbReference type="EMBL" id="BDRX01000038">
    <property type="protein sequence ID" value="GBF93175.1"/>
    <property type="molecule type" value="Genomic_DNA"/>
</dbReference>
<dbReference type="InterPro" id="IPR036291">
    <property type="entry name" value="NAD(P)-bd_dom_sf"/>
</dbReference>
<dbReference type="GO" id="GO:0006567">
    <property type="term" value="P:L-threonine catabolic process"/>
    <property type="evidence" value="ECO:0007669"/>
    <property type="project" value="TreeGrafter"/>
</dbReference>
<dbReference type="InParanoid" id="A0A2V0P7V5"/>
<dbReference type="InterPro" id="IPR001509">
    <property type="entry name" value="Epimerase_deHydtase"/>
</dbReference>
<dbReference type="PANTHER" id="PTHR42687">
    <property type="entry name" value="L-THREONINE 3-DEHYDROGENASE"/>
    <property type="match status" value="1"/>
</dbReference>
<comment type="caution">
    <text evidence="8">The sequence shown here is derived from an EMBL/GenBank/DDBJ whole genome shotgun (WGS) entry which is preliminary data.</text>
</comment>
<name>A0A2V0P7V5_9CHLO</name>
<evidence type="ECO:0000313" key="9">
    <source>
        <dbReference type="Proteomes" id="UP000247498"/>
    </source>
</evidence>
<dbReference type="PANTHER" id="PTHR42687:SF1">
    <property type="entry name" value="L-THREONINE 3-DEHYDROGENASE, MITOCHONDRIAL"/>
    <property type="match status" value="1"/>
</dbReference>
<dbReference type="Pfam" id="PF01370">
    <property type="entry name" value="Epimerase"/>
    <property type="match status" value="1"/>
</dbReference>
<evidence type="ECO:0000256" key="5">
    <source>
        <dbReference type="ARBA" id="ARBA00066604"/>
    </source>
</evidence>
<evidence type="ECO:0000256" key="4">
    <source>
        <dbReference type="ARBA" id="ARBA00060557"/>
    </source>
</evidence>
<protein>
    <recommendedName>
        <fullName evidence="6">L-threonine 3-dehydrogenase, mitochondrial</fullName>
        <ecNumber evidence="5">1.1.1.103</ecNumber>
    </recommendedName>
</protein>
<reference evidence="8 9" key="1">
    <citation type="journal article" date="2018" name="Sci. Rep.">
        <title>Raphidocelis subcapitata (=Pseudokirchneriella subcapitata) provides an insight into genome evolution and environmental adaptations in the Sphaeropleales.</title>
        <authorList>
            <person name="Suzuki S."/>
            <person name="Yamaguchi H."/>
            <person name="Nakajima N."/>
            <person name="Kawachi M."/>
        </authorList>
    </citation>
    <scope>NUCLEOTIDE SEQUENCE [LARGE SCALE GENOMIC DNA]</scope>
    <source>
        <strain evidence="8 9">NIES-35</strain>
    </source>
</reference>
<proteinExistence type="inferred from homology"/>
<dbReference type="InterPro" id="IPR051225">
    <property type="entry name" value="NAD(P)_epim/dehydratase"/>
</dbReference>
<organism evidence="8 9">
    <name type="scientific">Raphidocelis subcapitata</name>
    <dbReference type="NCBI Taxonomy" id="307507"/>
    <lineage>
        <taxon>Eukaryota</taxon>
        <taxon>Viridiplantae</taxon>
        <taxon>Chlorophyta</taxon>
        <taxon>core chlorophytes</taxon>
        <taxon>Chlorophyceae</taxon>
        <taxon>CS clade</taxon>
        <taxon>Sphaeropleales</taxon>
        <taxon>Selenastraceae</taxon>
        <taxon>Raphidocelis</taxon>
    </lineage>
</organism>
<accession>A0A2V0P7V5</accession>
<comment type="similarity">
    <text evidence="1">Belongs to the NAD(P)-dependent epimerase/dehydratase family.</text>
</comment>
<comment type="catalytic activity">
    <reaction evidence="2">
        <text>L-threonine + NAD(+) = (2S)-2-amino-3-oxobutanoate + NADH + H(+)</text>
        <dbReference type="Rhea" id="RHEA:13161"/>
        <dbReference type="ChEBI" id="CHEBI:15378"/>
        <dbReference type="ChEBI" id="CHEBI:57540"/>
        <dbReference type="ChEBI" id="CHEBI:57926"/>
        <dbReference type="ChEBI" id="CHEBI:57945"/>
        <dbReference type="ChEBI" id="CHEBI:78948"/>
        <dbReference type="EC" id="1.1.1.103"/>
    </reaction>
</comment>
<dbReference type="EC" id="1.1.1.103" evidence="5"/>
<dbReference type="STRING" id="307507.A0A2V0P7V5"/>
<feature type="domain" description="NAD-dependent epimerase/dehydratase" evidence="7">
    <location>
        <begin position="20"/>
        <end position="253"/>
    </location>
</feature>
<dbReference type="Proteomes" id="UP000247498">
    <property type="component" value="Unassembled WGS sequence"/>
</dbReference>